<dbReference type="Proteomes" id="UP001209878">
    <property type="component" value="Unassembled WGS sequence"/>
</dbReference>
<dbReference type="PANTHER" id="PTHR22538">
    <property type="entry name" value="CILIA- AND FLAGELLA-ASSOCIATED PROTEIN 74"/>
    <property type="match status" value="1"/>
</dbReference>
<dbReference type="GO" id="GO:0005737">
    <property type="term" value="C:cytoplasm"/>
    <property type="evidence" value="ECO:0007669"/>
    <property type="project" value="UniProtKB-SubCell"/>
</dbReference>
<dbReference type="Pfam" id="PF24771">
    <property type="entry name" value="Ig_CFAP74_1st"/>
    <property type="match status" value="1"/>
</dbReference>
<dbReference type="InterPro" id="IPR056310">
    <property type="entry name" value="Ig-CFAP74_4th"/>
</dbReference>
<dbReference type="EMBL" id="JAODUO010000142">
    <property type="protein sequence ID" value="KAK2188128.1"/>
    <property type="molecule type" value="Genomic_DNA"/>
</dbReference>
<dbReference type="PANTHER" id="PTHR22538:SF0">
    <property type="entry name" value="CILIA- AND FLAGELLA-ASSOCIATED PROTEIN 74"/>
    <property type="match status" value="1"/>
</dbReference>
<feature type="compositionally biased region" description="Polar residues" evidence="7">
    <location>
        <begin position="688"/>
        <end position="697"/>
    </location>
</feature>
<evidence type="ECO:0000256" key="7">
    <source>
        <dbReference type="SAM" id="MobiDB-lite"/>
    </source>
</evidence>
<evidence type="ECO:0000256" key="4">
    <source>
        <dbReference type="ARBA" id="ARBA00023069"/>
    </source>
</evidence>
<keyword evidence="4" id="KW-0969">Cilium</keyword>
<gene>
    <name evidence="12" type="ORF">NP493_143g01026</name>
</gene>
<comment type="caution">
    <text evidence="12">The sequence shown here is derived from an EMBL/GenBank/DDBJ whole genome shotgun (WGS) entry which is preliminary data.</text>
</comment>
<keyword evidence="13" id="KW-1185">Reference proteome</keyword>
<feature type="compositionally biased region" description="Low complexity" evidence="7">
    <location>
        <begin position="1192"/>
        <end position="1209"/>
    </location>
</feature>
<sequence>MEVEEDKCSSIQEEFPEDSEAEEILYLSDIKDYDTIDSSSDLEFSDSEADVEVQDSAPEERILWKDQVRMIHLRRYLDALTKNLEDRNYHLQEARSELQNCRERLVQLKQEATAVQGDIEKAINENNVPSSRRLTSQHERIRKELHNEEKLEALIKLNVETAEYEVAKAEVEMGKYQLVEDDLWRREEVFQHQQTSIADLRHRREVRYKNMAQKMHKSAQLSHQNAEAERKVREKEMIEKARRSHDRARRFVQGTINKMRRRVEAEEEQDRAFKQKRMDMLINLKGSITANRENLRAMQARDKALEKRRSQLELRREQQILSAEGNASEIMMRDNLLKAHAQKAAAHKAADTDRRVEIVERLLIEEERMKKRKEAYPYLFTDASTDKAKMVKPRKRKPVKLLDDMIAKDEEADRPVELDASKFEDNTQSDDEENRFSSFAQTAENTLMPSSDSDEETGTNLAKPEFDGLWDRHKPYKAPPDGTINLKPVGGSKMQKDIMQRGLQQQRDGIVTHQVAAGREFKGRPFYSKPDVIHFKDFDVGKTYRKKVLLTNVSYTVNYCKLTGITEHLKDFIETSFDPPGQMSAGLTCELQVTFKPMINEDLEGEVTFLAQTGPFSIPLICTTKKCDLSVSSQLIDFGVSVIGETLHKSVTLVNRGALGTKVEFYKISGVKRVNLTTAETSLGRVTTANTMGNVSPDSAPLDQETGDKDIMDKLVSPMKTVDDTKKDDEAQSSNTNQDAGVDGERERDGEKMEQLESIFSEEMEMPLNDMEDLLSIDGMKIGGERLMEIAPFSSVKLEVIWQPTVPGKVETEFIVAFTDPDSESITLQANADAIDVPVWVERQCIDLKTCMLDRLYQDTIIVNNRATTALRVKFEVCKQLRDHLELLPKTGYIQAQAQFSAQLKFLPRPSIFTEMSQFFDKETGVLEAPMIITVMDQVRPVSFTVHAVVTYTDLEFDVKNIDFGHCTIYESVKKTVRLTNKSILPQQYGFVGVPQFVDVQPGDGFGTLLPLETIELDIIFLPAKAKEYTFTLSCKSLINREFKIECKGVGVHPPLELSHQVVHLAATAMYDVTMTTVHVINSHTNMNEFSHPVPRIGTGPIAPVGPTSFEFNVPDGAPLTLAPSVGTVMPGKKQSVMVRFTPTLDDAVIRIEAAAVATRLEEQRLESEYKASLVSQEIAESQSLKRKTSGKGKAAGKAATKGAKSRTSGEITTPPPTTKPPPVVEPRDADSVIKGSDEYVAAQASLLRQYSNDFETFVIPCYVASGNCVNPGQLSYSEHDTLYLTVHCPRVKPELVVISDRGRTTTDFSDVSIGQSVLKSITIQNISMQHINLRASCLDTNGPFVMLNSLRHLAPNSSHTILINFTPHKTKDFQEVLKIHCPDSVLALTLKGKGVQPVVSLSIEDNLMDLGAVVVGEYREETFKINNMSPLAVQYSIKLDSVSLLRHARSQGVPEFLRHNDSLNKPHLVGVQNNNGQNVFDCVPVEGSIPAGGSQEVTVSFAPDHISDHFSDGVHIELFGEQESYSFQLLGQVKEHIMYLEGGEPLSPEVESLSVAPPAEVDEDPTKMHAPPPVLVNLESVAQENEFTVATRDIHVGCVRTMAVSQKKNGEWSFENVQALASLGFTIEPQKGMVEAGCKKAITITWTPPPDHNSSVAVETSVWCTLKGDIAEQVKVILRALIVSE</sequence>
<protein>
    <recommendedName>
        <fullName evidence="14">Cilia- and flagella-associated protein 74</fullName>
    </recommendedName>
</protein>
<feature type="compositionally biased region" description="Pro residues" evidence="7">
    <location>
        <begin position="1214"/>
        <end position="1225"/>
    </location>
</feature>
<evidence type="ECO:0008006" key="14">
    <source>
        <dbReference type="Google" id="ProtNLM"/>
    </source>
</evidence>
<keyword evidence="3" id="KW-0963">Cytoplasm</keyword>
<accession>A0AAD9P4R3</accession>
<evidence type="ECO:0000259" key="11">
    <source>
        <dbReference type="Pfam" id="PF24798"/>
    </source>
</evidence>
<evidence type="ECO:0000256" key="3">
    <source>
        <dbReference type="ARBA" id="ARBA00022490"/>
    </source>
</evidence>
<proteinExistence type="predicted"/>
<comment type="subcellular location">
    <subcellularLocation>
        <location evidence="1">Cell projection</location>
        <location evidence="1">Cilium</location>
    </subcellularLocation>
    <subcellularLocation>
        <location evidence="2">Cytoplasm</location>
    </subcellularLocation>
</comment>
<keyword evidence="6" id="KW-0175">Coiled coil</keyword>
<dbReference type="InterPro" id="IPR056307">
    <property type="entry name" value="Ig-CFAP74_3rd"/>
</dbReference>
<feature type="coiled-coil region" evidence="6">
    <location>
        <begin position="77"/>
        <end position="151"/>
    </location>
</feature>
<dbReference type="Pfam" id="PF24798">
    <property type="entry name" value="Ig-CFAP74_4th"/>
    <property type="match status" value="1"/>
</dbReference>
<reference evidence="12" key="1">
    <citation type="journal article" date="2023" name="Mol. Biol. Evol.">
        <title>Third-Generation Sequencing Reveals the Adaptive Role of the Epigenome in Three Deep-Sea Polychaetes.</title>
        <authorList>
            <person name="Perez M."/>
            <person name="Aroh O."/>
            <person name="Sun Y."/>
            <person name="Lan Y."/>
            <person name="Juniper S.K."/>
            <person name="Young C.R."/>
            <person name="Angers B."/>
            <person name="Qian P.Y."/>
        </authorList>
    </citation>
    <scope>NUCLEOTIDE SEQUENCE</scope>
    <source>
        <strain evidence="12">R07B-5</strain>
    </source>
</reference>
<dbReference type="InterPro" id="IPR053879">
    <property type="entry name" value="HYDIN_VesB_CFA65-like_Ig"/>
</dbReference>
<feature type="region of interest" description="Disordered" evidence="7">
    <location>
        <begin position="688"/>
        <end position="709"/>
    </location>
</feature>
<evidence type="ECO:0000259" key="10">
    <source>
        <dbReference type="Pfam" id="PF24778"/>
    </source>
</evidence>
<dbReference type="Pfam" id="PF22544">
    <property type="entry name" value="HYDIN_VesB_CFA65-like_Ig"/>
    <property type="match status" value="1"/>
</dbReference>
<name>A0AAD9P4R3_RIDPI</name>
<dbReference type="InterPro" id="IPR056306">
    <property type="entry name" value="Ig-CFAP74_2nd"/>
</dbReference>
<keyword evidence="5" id="KW-0966">Cell projection</keyword>
<dbReference type="Gene3D" id="2.60.40.10">
    <property type="entry name" value="Immunoglobulins"/>
    <property type="match status" value="5"/>
</dbReference>
<evidence type="ECO:0000313" key="12">
    <source>
        <dbReference type="EMBL" id="KAK2188128.1"/>
    </source>
</evidence>
<dbReference type="Pfam" id="PF24770">
    <property type="entry name" value="Ig-CFAP74_2"/>
    <property type="match status" value="1"/>
</dbReference>
<feature type="domain" description="CFAP74 third Ig-like" evidence="10">
    <location>
        <begin position="839"/>
        <end position="951"/>
    </location>
</feature>
<dbReference type="InterPro" id="IPR013783">
    <property type="entry name" value="Ig-like_fold"/>
</dbReference>
<dbReference type="Pfam" id="PF24778">
    <property type="entry name" value="Ig-CFAP74_3rd"/>
    <property type="match status" value="1"/>
</dbReference>
<dbReference type="GO" id="GO:0005929">
    <property type="term" value="C:cilium"/>
    <property type="evidence" value="ECO:0007669"/>
    <property type="project" value="UniProtKB-SubCell"/>
</dbReference>
<feature type="coiled-coil region" evidence="6">
    <location>
        <begin position="211"/>
        <end position="315"/>
    </location>
</feature>
<feature type="compositionally biased region" description="Basic and acidic residues" evidence="7">
    <location>
        <begin position="412"/>
        <end position="425"/>
    </location>
</feature>
<evidence type="ECO:0000256" key="6">
    <source>
        <dbReference type="SAM" id="Coils"/>
    </source>
</evidence>
<evidence type="ECO:0000256" key="5">
    <source>
        <dbReference type="ARBA" id="ARBA00023273"/>
    </source>
</evidence>
<feature type="domain" description="CFAP74 second Ig-like" evidence="9">
    <location>
        <begin position="629"/>
        <end position="837"/>
    </location>
</feature>
<organism evidence="12 13">
    <name type="scientific">Ridgeia piscesae</name>
    <name type="common">Tubeworm</name>
    <dbReference type="NCBI Taxonomy" id="27915"/>
    <lineage>
        <taxon>Eukaryota</taxon>
        <taxon>Metazoa</taxon>
        <taxon>Spiralia</taxon>
        <taxon>Lophotrochozoa</taxon>
        <taxon>Annelida</taxon>
        <taxon>Polychaeta</taxon>
        <taxon>Sedentaria</taxon>
        <taxon>Canalipalpata</taxon>
        <taxon>Sabellida</taxon>
        <taxon>Siboglinidae</taxon>
        <taxon>Ridgeia</taxon>
    </lineage>
</organism>
<evidence type="ECO:0000259" key="9">
    <source>
        <dbReference type="Pfam" id="PF24770"/>
    </source>
</evidence>
<evidence type="ECO:0000313" key="13">
    <source>
        <dbReference type="Proteomes" id="UP001209878"/>
    </source>
</evidence>
<feature type="compositionally biased region" description="Basic and acidic residues" evidence="7">
    <location>
        <begin position="743"/>
        <end position="753"/>
    </location>
</feature>
<feature type="domain" description="CFAP74 fourth Ig-like" evidence="11">
    <location>
        <begin position="957"/>
        <end position="1051"/>
    </location>
</feature>
<feature type="region of interest" description="Disordered" evidence="7">
    <location>
        <begin position="412"/>
        <end position="471"/>
    </location>
</feature>
<evidence type="ECO:0000256" key="2">
    <source>
        <dbReference type="ARBA" id="ARBA00004496"/>
    </source>
</evidence>
<feature type="region of interest" description="Disordered" evidence="7">
    <location>
        <begin position="1181"/>
        <end position="1226"/>
    </location>
</feature>
<evidence type="ECO:0000256" key="1">
    <source>
        <dbReference type="ARBA" id="ARBA00004138"/>
    </source>
</evidence>
<evidence type="ECO:0000259" key="8">
    <source>
        <dbReference type="Pfam" id="PF22544"/>
    </source>
</evidence>
<feature type="compositionally biased region" description="Polar residues" evidence="7">
    <location>
        <begin position="436"/>
        <end position="451"/>
    </location>
</feature>
<feature type="region of interest" description="Disordered" evidence="7">
    <location>
        <begin position="723"/>
        <end position="753"/>
    </location>
</feature>
<feature type="domain" description="HYDIN/VesB/CFA65-like Ig-like" evidence="8">
    <location>
        <begin position="1305"/>
        <end position="1393"/>
    </location>
</feature>